<dbReference type="GO" id="GO:0016705">
    <property type="term" value="F:oxidoreductase activity, acting on paired donors, with incorporation or reduction of molecular oxygen"/>
    <property type="evidence" value="ECO:0007669"/>
    <property type="project" value="InterPro"/>
</dbReference>
<dbReference type="InterPro" id="IPR036396">
    <property type="entry name" value="Cyt_P450_sf"/>
</dbReference>
<dbReference type="GeneID" id="80911467"/>
<dbReference type="GO" id="GO:0005506">
    <property type="term" value="F:iron ion binding"/>
    <property type="evidence" value="ECO:0007669"/>
    <property type="project" value="InterPro"/>
</dbReference>
<accession>A0A9W8XJT4</accession>
<dbReference type="AlphaFoldDB" id="A0A9W8XJT4"/>
<dbReference type="OrthoDB" id="3366823at2759"/>
<dbReference type="GO" id="GO:0020037">
    <property type="term" value="F:heme binding"/>
    <property type="evidence" value="ECO:0007669"/>
    <property type="project" value="InterPro"/>
</dbReference>
<sequence length="246" mass="27922">MILLAKDLYIIQGSEYVLAHLGQTSTSNTIFNANFLRQACGMSDKGVDRLGSELEETPEYFQRKNYLAAAPLYAWSSSVIHRYLAGRGAHKLSQRFETNLRDRIRTYHDSSVSDSVVLSDFHDFFTSYVTAALLDSMCGKGLLAKNPTFTQAFWTFCDSLPIFMKRTPRIPASQAYKARDEVIAAVQTWQTWASDNFDADTTPLDDDGDDPFWGSKFFRERFSTFVFEMGFDARDMASMELGFLFG</sequence>
<dbReference type="Gene3D" id="1.10.630.10">
    <property type="entry name" value="Cytochrome P450"/>
    <property type="match status" value="1"/>
</dbReference>
<reference evidence="1" key="1">
    <citation type="submission" date="2022-10" db="EMBL/GenBank/DDBJ databases">
        <title>Tapping the CABI collections for fungal endophytes: first genome assemblies for Collariella, Neodidymelliopsis, Ascochyta clinopodiicola, Didymella pomorum, Didymosphaeria variabile, Neocosmospora piperis and Neocucurbitaria cava.</title>
        <authorList>
            <person name="Hill R."/>
        </authorList>
    </citation>
    <scope>NUCLEOTIDE SEQUENCE</scope>
    <source>
        <strain evidence="1">IMI 356815</strain>
    </source>
</reference>
<dbReference type="GO" id="GO:0004497">
    <property type="term" value="F:monooxygenase activity"/>
    <property type="evidence" value="ECO:0007669"/>
    <property type="project" value="InterPro"/>
</dbReference>
<dbReference type="RefSeq" id="XP_056070944.1">
    <property type="nucleotide sequence ID" value="XM_056216697.1"/>
</dbReference>
<organism evidence="1 2">
    <name type="scientific">Didymosphaeria variabile</name>
    <dbReference type="NCBI Taxonomy" id="1932322"/>
    <lineage>
        <taxon>Eukaryota</taxon>
        <taxon>Fungi</taxon>
        <taxon>Dikarya</taxon>
        <taxon>Ascomycota</taxon>
        <taxon>Pezizomycotina</taxon>
        <taxon>Dothideomycetes</taxon>
        <taxon>Pleosporomycetidae</taxon>
        <taxon>Pleosporales</taxon>
        <taxon>Massarineae</taxon>
        <taxon>Didymosphaeriaceae</taxon>
        <taxon>Didymosphaeria</taxon>
    </lineage>
</organism>
<comment type="caution">
    <text evidence="1">The sequence shown here is derived from an EMBL/GenBank/DDBJ whole genome shotgun (WGS) entry which is preliminary data.</text>
</comment>
<proteinExistence type="predicted"/>
<protein>
    <submittedName>
        <fullName evidence="1">Uncharacterized protein</fullName>
    </submittedName>
</protein>
<name>A0A9W8XJT4_9PLEO</name>
<dbReference type="EMBL" id="JAPEUX010000005">
    <property type="protein sequence ID" value="KAJ4352588.1"/>
    <property type="molecule type" value="Genomic_DNA"/>
</dbReference>
<dbReference type="Proteomes" id="UP001140513">
    <property type="component" value="Unassembled WGS sequence"/>
</dbReference>
<keyword evidence="2" id="KW-1185">Reference proteome</keyword>
<gene>
    <name evidence="1" type="ORF">N0V89_007937</name>
</gene>
<evidence type="ECO:0000313" key="1">
    <source>
        <dbReference type="EMBL" id="KAJ4352588.1"/>
    </source>
</evidence>
<evidence type="ECO:0000313" key="2">
    <source>
        <dbReference type="Proteomes" id="UP001140513"/>
    </source>
</evidence>